<dbReference type="PANTHER" id="PTHR19845">
    <property type="entry name" value="KATANIN P80 SUBUNIT"/>
    <property type="match status" value="1"/>
</dbReference>
<evidence type="ECO:0000259" key="4">
    <source>
        <dbReference type="Pfam" id="PF13925"/>
    </source>
</evidence>
<dbReference type="InterPro" id="IPR028021">
    <property type="entry name" value="Katanin_C-terminal"/>
</dbReference>
<comment type="caution">
    <text evidence="5">The sequence shown here is derived from an EMBL/GenBank/DDBJ whole genome shotgun (WGS) entry which is preliminary data.</text>
</comment>
<evidence type="ECO:0000256" key="2">
    <source>
        <dbReference type="ARBA" id="ARBA00022490"/>
    </source>
</evidence>
<proteinExistence type="predicted"/>
<name>A0A835AQ33_9POAL</name>
<dbReference type="AlphaFoldDB" id="A0A835AQ33"/>
<evidence type="ECO:0000313" key="6">
    <source>
        <dbReference type="Proteomes" id="UP000636709"/>
    </source>
</evidence>
<reference evidence="5" key="1">
    <citation type="submission" date="2020-07" db="EMBL/GenBank/DDBJ databases">
        <title>Genome sequence and genetic diversity analysis of an under-domesticated orphan crop, white fonio (Digitaria exilis).</title>
        <authorList>
            <person name="Bennetzen J.L."/>
            <person name="Chen S."/>
            <person name="Ma X."/>
            <person name="Wang X."/>
            <person name="Yssel A.E.J."/>
            <person name="Chaluvadi S.R."/>
            <person name="Johnson M."/>
            <person name="Gangashetty P."/>
            <person name="Hamidou F."/>
            <person name="Sanogo M.D."/>
            <person name="Zwaenepoel A."/>
            <person name="Wallace J."/>
            <person name="Van De Peer Y."/>
            <person name="Van Deynze A."/>
        </authorList>
    </citation>
    <scope>NUCLEOTIDE SEQUENCE</scope>
    <source>
        <tissue evidence="5">Leaves</tissue>
    </source>
</reference>
<evidence type="ECO:0000256" key="1">
    <source>
        <dbReference type="ARBA" id="ARBA00004245"/>
    </source>
</evidence>
<gene>
    <name evidence="5" type="ORF">HU200_049613</name>
</gene>
<keyword evidence="3" id="KW-0206">Cytoskeleton</keyword>
<dbReference type="GO" id="GO:0008352">
    <property type="term" value="C:katanin complex"/>
    <property type="evidence" value="ECO:0007669"/>
    <property type="project" value="TreeGrafter"/>
</dbReference>
<accession>A0A835AQ33</accession>
<keyword evidence="2" id="KW-0963">Cytoplasm</keyword>
<evidence type="ECO:0000313" key="5">
    <source>
        <dbReference type="EMBL" id="KAF8672406.1"/>
    </source>
</evidence>
<dbReference type="Pfam" id="PF13925">
    <property type="entry name" value="Katanin_con80"/>
    <property type="match status" value="1"/>
</dbReference>
<dbReference type="GO" id="GO:0007019">
    <property type="term" value="P:microtubule depolymerization"/>
    <property type="evidence" value="ECO:0007669"/>
    <property type="project" value="TreeGrafter"/>
</dbReference>
<dbReference type="EMBL" id="JACEFO010002221">
    <property type="protein sequence ID" value="KAF8672406.1"/>
    <property type="molecule type" value="Genomic_DNA"/>
</dbReference>
<dbReference type="Proteomes" id="UP000636709">
    <property type="component" value="Unassembled WGS sequence"/>
</dbReference>
<comment type="subcellular location">
    <subcellularLocation>
        <location evidence="1">Cytoplasm</location>
        <location evidence="1">Cytoskeleton</location>
    </subcellularLocation>
</comment>
<dbReference type="PANTHER" id="PTHR19845:SF14">
    <property type="entry name" value="KATANIN P80 WD40 REPEAT-CONTAINING SUBUNIT B1 HOMOLOG"/>
    <property type="match status" value="1"/>
</dbReference>
<organism evidence="5 6">
    <name type="scientific">Digitaria exilis</name>
    <dbReference type="NCBI Taxonomy" id="1010633"/>
    <lineage>
        <taxon>Eukaryota</taxon>
        <taxon>Viridiplantae</taxon>
        <taxon>Streptophyta</taxon>
        <taxon>Embryophyta</taxon>
        <taxon>Tracheophyta</taxon>
        <taxon>Spermatophyta</taxon>
        <taxon>Magnoliopsida</taxon>
        <taxon>Liliopsida</taxon>
        <taxon>Poales</taxon>
        <taxon>Poaceae</taxon>
        <taxon>PACMAD clade</taxon>
        <taxon>Panicoideae</taxon>
        <taxon>Panicodae</taxon>
        <taxon>Paniceae</taxon>
        <taxon>Anthephorinae</taxon>
        <taxon>Digitaria</taxon>
    </lineage>
</organism>
<keyword evidence="6" id="KW-1185">Reference proteome</keyword>
<dbReference type="OrthoDB" id="538223at2759"/>
<evidence type="ECO:0000256" key="3">
    <source>
        <dbReference type="ARBA" id="ARBA00023212"/>
    </source>
</evidence>
<dbReference type="GO" id="GO:0008017">
    <property type="term" value="F:microtubule binding"/>
    <property type="evidence" value="ECO:0007669"/>
    <property type="project" value="InterPro"/>
</dbReference>
<feature type="domain" description="Katanin p80 subunit C-terminal" evidence="4">
    <location>
        <begin position="9"/>
        <end position="85"/>
    </location>
</feature>
<sequence>MCFDIFQCRHLTIALGMILSLVKSFGAAISSALLAMPPVGVDLEAEQRLERCSLCYQELKKVSDSLKSLTRQGEVGRLALELTLFLQDIFQLSSV</sequence>
<protein>
    <recommendedName>
        <fullName evidence="4">Katanin p80 subunit C-terminal domain-containing protein</fullName>
    </recommendedName>
</protein>